<organism evidence="1 2">
    <name type="scientific">Methylorubrum extorquens (strain DSM 6343 / CIP 106787 / DM4)</name>
    <name type="common">Methylobacterium extorquens</name>
    <dbReference type="NCBI Taxonomy" id="661410"/>
    <lineage>
        <taxon>Bacteria</taxon>
        <taxon>Pseudomonadati</taxon>
        <taxon>Pseudomonadota</taxon>
        <taxon>Alphaproteobacteria</taxon>
        <taxon>Hyphomicrobiales</taxon>
        <taxon>Methylobacteriaceae</taxon>
        <taxon>Methylorubrum</taxon>
    </lineage>
</organism>
<dbReference type="AlphaFoldDB" id="A0A2P9HAQ3"/>
<dbReference type="Proteomes" id="UP000008070">
    <property type="component" value="Chromosome"/>
</dbReference>
<gene>
    <name evidence="1" type="ORF">METD_I0151</name>
</gene>
<evidence type="ECO:0000313" key="1">
    <source>
        <dbReference type="EMBL" id="SPK01955.1"/>
    </source>
</evidence>
<name>A0A2P9HAQ3_METED</name>
<accession>A0A2P9HAQ3</accession>
<sequence>MVGGLRRQFGAARPPAAPTFESGFRRVCRRSDRSRPFMDEREWHWSQGLAASARRGIVGKDSAAQPAAALCAVISG</sequence>
<dbReference type="EMBL" id="FP103042">
    <property type="protein sequence ID" value="SPK01955.1"/>
    <property type="molecule type" value="Genomic_DNA"/>
</dbReference>
<reference evidence="2" key="1">
    <citation type="journal article" date="2009" name="PLoS ONE">
        <title>Methylobacterium genome sequences: a reference blueprint to investigate microbial metabolism of C1 compounds from natural and industrial sources.</title>
        <authorList>
            <person name="Vuilleumier S."/>
            <person name="Chistoserdova L."/>
            <person name="Lee M.-C."/>
            <person name="Bringel F."/>
            <person name="Lajus A."/>
            <person name="Zhou Y."/>
            <person name="Gourion B."/>
            <person name="Barbe V."/>
            <person name="Chang J."/>
            <person name="Cruveiller S."/>
            <person name="Dossat C."/>
            <person name="Gillett W."/>
            <person name="Gruffaz C."/>
            <person name="Haugen E."/>
            <person name="Hourcade E."/>
            <person name="Levy R."/>
            <person name="Mangenot S."/>
            <person name="Muller E."/>
            <person name="Nadalig T."/>
            <person name="Pagni M."/>
            <person name="Penny C."/>
            <person name="Peyraud R."/>
            <person name="Robinson D.G."/>
            <person name="Roche D."/>
            <person name="Rouy Z."/>
            <person name="Saenampechek C."/>
            <person name="Salvignol G."/>
            <person name="Vallenet D."/>
            <person name="Wu Z."/>
            <person name="Marx C.J."/>
            <person name="Vorholt J.A."/>
            <person name="Olson M.V."/>
            <person name="Kaul R."/>
            <person name="Weissenbach J."/>
            <person name="Medigue C."/>
            <person name="Lidstrom M.E."/>
        </authorList>
    </citation>
    <scope>NUCLEOTIDE SEQUENCE [LARGE SCALE GENOMIC DNA]</scope>
    <source>
        <strain evidence="2">DSM 6343 / CIP 106787 / DM4</strain>
    </source>
</reference>
<protein>
    <submittedName>
        <fullName evidence="1">Uncharacterized protein</fullName>
    </submittedName>
</protein>
<evidence type="ECO:0000313" key="2">
    <source>
        <dbReference type="Proteomes" id="UP000008070"/>
    </source>
</evidence>
<proteinExistence type="predicted"/>